<gene>
    <name evidence="2" type="ORF">N7492_005736</name>
</gene>
<sequence>MVVDLDDGGVTGSAWSVTLTIFHWVVSQTLYFGNLDIYQLIPGGFFKARSSGYLYRLPLAEIIAGSIGGAIVLAVILVSQRKYLANVPLAGCCSASIVAGCHPSRVVSDNDASQYDFDPNLSHQKLQWGVIEDADESVDGVGHANFTASEPTALLEGKRYT</sequence>
<evidence type="ECO:0000313" key="3">
    <source>
        <dbReference type="Proteomes" id="UP001146351"/>
    </source>
</evidence>
<keyword evidence="3" id="KW-1185">Reference proteome</keyword>
<proteinExistence type="predicted"/>
<dbReference type="PANTHER" id="PTHR35395:SF1">
    <property type="entry name" value="DUF6536 DOMAIN-CONTAINING PROTEIN"/>
    <property type="match status" value="1"/>
</dbReference>
<dbReference type="OrthoDB" id="5429634at2759"/>
<reference evidence="2" key="2">
    <citation type="journal article" date="2023" name="IMA Fungus">
        <title>Comparative genomic study of the Penicillium genus elucidates a diverse pangenome and 15 lateral gene transfer events.</title>
        <authorList>
            <person name="Petersen C."/>
            <person name="Sorensen T."/>
            <person name="Nielsen M.R."/>
            <person name="Sondergaard T.E."/>
            <person name="Sorensen J.L."/>
            <person name="Fitzpatrick D.A."/>
            <person name="Frisvad J.C."/>
            <person name="Nielsen K.L."/>
        </authorList>
    </citation>
    <scope>NUCLEOTIDE SEQUENCE</scope>
    <source>
        <strain evidence="2">IBT 21917</strain>
    </source>
</reference>
<accession>A0A9W9ICE6</accession>
<keyword evidence="1" id="KW-0472">Membrane</keyword>
<evidence type="ECO:0000256" key="1">
    <source>
        <dbReference type="SAM" id="Phobius"/>
    </source>
</evidence>
<dbReference type="PANTHER" id="PTHR35395">
    <property type="entry name" value="DUF6536 DOMAIN-CONTAINING PROTEIN"/>
    <property type="match status" value="1"/>
</dbReference>
<name>A0A9W9ICE6_9EURO</name>
<dbReference type="Proteomes" id="UP001146351">
    <property type="component" value="Unassembled WGS sequence"/>
</dbReference>
<comment type="caution">
    <text evidence="2">The sequence shown here is derived from an EMBL/GenBank/DDBJ whole genome shotgun (WGS) entry which is preliminary data.</text>
</comment>
<dbReference type="EMBL" id="JAPQKO010000003">
    <property type="protein sequence ID" value="KAJ5173143.1"/>
    <property type="molecule type" value="Genomic_DNA"/>
</dbReference>
<keyword evidence="1" id="KW-0812">Transmembrane</keyword>
<dbReference type="AlphaFoldDB" id="A0A9W9ICE6"/>
<keyword evidence="1" id="KW-1133">Transmembrane helix</keyword>
<feature type="transmembrane region" description="Helical" evidence="1">
    <location>
        <begin position="53"/>
        <end position="78"/>
    </location>
</feature>
<protein>
    <submittedName>
        <fullName evidence="2">Uncharacterized protein</fullName>
    </submittedName>
</protein>
<feature type="transmembrane region" description="Helical" evidence="1">
    <location>
        <begin position="12"/>
        <end position="32"/>
    </location>
</feature>
<organism evidence="2 3">
    <name type="scientific">Penicillium capsulatum</name>
    <dbReference type="NCBI Taxonomy" id="69766"/>
    <lineage>
        <taxon>Eukaryota</taxon>
        <taxon>Fungi</taxon>
        <taxon>Dikarya</taxon>
        <taxon>Ascomycota</taxon>
        <taxon>Pezizomycotina</taxon>
        <taxon>Eurotiomycetes</taxon>
        <taxon>Eurotiomycetidae</taxon>
        <taxon>Eurotiales</taxon>
        <taxon>Aspergillaceae</taxon>
        <taxon>Penicillium</taxon>
    </lineage>
</organism>
<reference evidence="2" key="1">
    <citation type="submission" date="2022-11" db="EMBL/GenBank/DDBJ databases">
        <authorList>
            <person name="Petersen C."/>
        </authorList>
    </citation>
    <scope>NUCLEOTIDE SEQUENCE</scope>
    <source>
        <strain evidence="2">IBT 21917</strain>
    </source>
</reference>
<evidence type="ECO:0000313" key="2">
    <source>
        <dbReference type="EMBL" id="KAJ5173143.1"/>
    </source>
</evidence>